<dbReference type="Proteomes" id="UP000184474">
    <property type="component" value="Unassembled WGS sequence"/>
</dbReference>
<evidence type="ECO:0000313" key="2">
    <source>
        <dbReference type="Proteomes" id="UP000184474"/>
    </source>
</evidence>
<dbReference type="STRING" id="156994.SAMN04488028_10159"/>
<gene>
    <name evidence="1" type="ORF">SAMN04488028_10159</name>
</gene>
<keyword evidence="2" id="KW-1185">Reference proteome</keyword>
<accession>A0A1M6J6B3</accession>
<proteinExistence type="predicted"/>
<sequence>MFKKVTSKKLNMTKFKHSFTIIGFLLIGTACENRDVNAGDGPNFSEIHENINYHFDHTVIDGVEYHILERDRNNPHEGFGFMALNGKKIRDNQDSIKAYLKTLLELQIIAAAKRQNTTTKEMESHADELFKFYMKSSKTPLDIKREKAAE</sequence>
<protein>
    <submittedName>
        <fullName evidence="1">Uncharacterized protein</fullName>
    </submittedName>
</protein>
<name>A0A1M6J6B3_REIAG</name>
<dbReference type="AlphaFoldDB" id="A0A1M6J6B3"/>
<evidence type="ECO:0000313" key="1">
    <source>
        <dbReference type="EMBL" id="SHJ42189.1"/>
    </source>
</evidence>
<dbReference type="PROSITE" id="PS51257">
    <property type="entry name" value="PROKAR_LIPOPROTEIN"/>
    <property type="match status" value="1"/>
</dbReference>
<dbReference type="EMBL" id="FRAA01000001">
    <property type="protein sequence ID" value="SHJ42189.1"/>
    <property type="molecule type" value="Genomic_DNA"/>
</dbReference>
<organism evidence="1 2">
    <name type="scientific">Reichenbachiella agariperforans</name>
    <dbReference type="NCBI Taxonomy" id="156994"/>
    <lineage>
        <taxon>Bacteria</taxon>
        <taxon>Pseudomonadati</taxon>
        <taxon>Bacteroidota</taxon>
        <taxon>Cytophagia</taxon>
        <taxon>Cytophagales</taxon>
        <taxon>Reichenbachiellaceae</taxon>
        <taxon>Reichenbachiella</taxon>
    </lineage>
</organism>
<reference evidence="2" key="1">
    <citation type="submission" date="2016-11" db="EMBL/GenBank/DDBJ databases">
        <authorList>
            <person name="Varghese N."/>
            <person name="Submissions S."/>
        </authorList>
    </citation>
    <scope>NUCLEOTIDE SEQUENCE [LARGE SCALE GENOMIC DNA]</scope>
    <source>
        <strain evidence="2">DSM 26134</strain>
    </source>
</reference>